<accession>A0A1H0QV30</accession>
<dbReference type="RefSeq" id="WP_075948672.1">
    <property type="nucleotide sequence ID" value="NZ_LT629709.1"/>
</dbReference>
<organism evidence="2 4">
    <name type="scientific">Pseudomonas reinekei</name>
    <dbReference type="NCBI Taxonomy" id="395598"/>
    <lineage>
        <taxon>Bacteria</taxon>
        <taxon>Pseudomonadati</taxon>
        <taxon>Pseudomonadota</taxon>
        <taxon>Gammaproteobacteria</taxon>
        <taxon>Pseudomonadales</taxon>
        <taxon>Pseudomonadaceae</taxon>
        <taxon>Pseudomonas</taxon>
    </lineage>
</organism>
<reference evidence="3" key="3">
    <citation type="submission" date="2017-01" db="EMBL/GenBank/DDBJ databases">
        <authorList>
            <person name="Poblete-Castro I."/>
        </authorList>
    </citation>
    <scope>NUCLEOTIDE SEQUENCE [LARGE SCALE GENOMIC DNA]</scope>
    <source>
        <strain evidence="3">DSM 18361 / CCUG 53116 / MT1</strain>
    </source>
</reference>
<keyword evidence="3" id="KW-1185">Reference proteome</keyword>
<dbReference type="Proteomes" id="UP000186756">
    <property type="component" value="Unassembled WGS sequence"/>
</dbReference>
<dbReference type="AlphaFoldDB" id="A0A1H0QV30"/>
<protein>
    <submittedName>
        <fullName evidence="2">Abortive infection bacteriophage resistance protein</fullName>
    </submittedName>
    <submittedName>
        <fullName evidence="1">Abortive phage infection protein</fullName>
    </submittedName>
</protein>
<dbReference type="InterPro" id="IPR011664">
    <property type="entry name" value="Abi_system_AbiD/AbiF-like"/>
</dbReference>
<reference evidence="2 4" key="1">
    <citation type="submission" date="2016-10" db="EMBL/GenBank/DDBJ databases">
        <authorList>
            <person name="de Groot N.N."/>
        </authorList>
    </citation>
    <scope>NUCLEOTIDE SEQUENCE [LARGE SCALE GENOMIC DNA]</scope>
    <source>
        <strain evidence="2 4">BS3776</strain>
    </source>
</reference>
<proteinExistence type="predicted"/>
<evidence type="ECO:0000313" key="3">
    <source>
        <dbReference type="Proteomes" id="UP000186756"/>
    </source>
</evidence>
<dbReference type="Proteomes" id="UP000198549">
    <property type="component" value="Chromosome I"/>
</dbReference>
<reference evidence="1" key="2">
    <citation type="submission" date="2017-01" db="EMBL/GenBank/DDBJ databases">
        <authorList>
            <person name="Mah S.A."/>
            <person name="Swanson W.J."/>
            <person name="Moy G.W."/>
            <person name="Vacquier V.D."/>
        </authorList>
    </citation>
    <scope>NUCLEOTIDE SEQUENCE [LARGE SCALE GENOMIC DNA]</scope>
    <source>
        <strain evidence="1">MT1</strain>
    </source>
</reference>
<sequence length="328" mass="37712">MNQPIPPKPFLAYVDLVALLASRGMNIVDVNAAEREIARLGYYRLSGFWYPARRFARDGAGNKVSCPQTNKPVRLEDFQPGTRFDRAVELYKFDKALRLLMLDAIESIEVHLKTVVAHELGRNNEMAYTSASYIEPKWTIVNRGYANSKWDSWTIREQKKQAECHEECFTSHRLKNRSVPFWVAVEAWDFGTLSLYYQMLKRKPQGWILARLGLHDVKAFISWLKELNTLRNRCAHHTRIWNQSSSNLIALPNGSPYFQALNLNANALKRLYGLIAVIWLLLQRIEPGSQWIRQIADLIDSKPAIPGCTFVAMGFPNEAGFPRHFFGI</sequence>
<dbReference type="Pfam" id="PF07751">
    <property type="entry name" value="Abi_2"/>
    <property type="match status" value="1"/>
</dbReference>
<dbReference type="EMBL" id="LT629709">
    <property type="protein sequence ID" value="SDP20566.1"/>
    <property type="molecule type" value="Genomic_DNA"/>
</dbReference>
<name>A0A1H0QV30_PSERE</name>
<dbReference type="EMBL" id="MSTQ01000018">
    <property type="protein sequence ID" value="OLU00101.1"/>
    <property type="molecule type" value="Genomic_DNA"/>
</dbReference>
<evidence type="ECO:0000313" key="2">
    <source>
        <dbReference type="EMBL" id="SDP20566.1"/>
    </source>
</evidence>
<evidence type="ECO:0000313" key="1">
    <source>
        <dbReference type="EMBL" id="OLU00101.1"/>
    </source>
</evidence>
<gene>
    <name evidence="1" type="ORF">BVK86_23375</name>
    <name evidence="2" type="ORF">SAMN04490202_3282</name>
</gene>
<evidence type="ECO:0000313" key="4">
    <source>
        <dbReference type="Proteomes" id="UP000198549"/>
    </source>
</evidence>